<feature type="non-terminal residue" evidence="1">
    <location>
        <position position="189"/>
    </location>
</feature>
<evidence type="ECO:0000313" key="1">
    <source>
        <dbReference type="EMBL" id="JAB63296.1"/>
    </source>
</evidence>
<dbReference type="AlphaFoldDB" id="V5I876"/>
<dbReference type="EMBL" id="GALX01005170">
    <property type="protein sequence ID" value="JAB63296.1"/>
    <property type="molecule type" value="Transcribed_RNA"/>
</dbReference>
<reference evidence="1" key="1">
    <citation type="submission" date="2013-07" db="EMBL/GenBank/DDBJ databases">
        <title>Midgut Transcriptome Profiling of Anoplphora glabripennis, a Lignocellulose Degrading, Wood-Boring Cerambycid.</title>
        <authorList>
            <person name="Scully E.D."/>
            <person name="Hoover K."/>
            <person name="Carlson J.E."/>
            <person name="Tien M."/>
            <person name="Geib S.M."/>
        </authorList>
    </citation>
    <scope>NUCLEOTIDE SEQUENCE</scope>
</reference>
<accession>V5I876</accession>
<protein>
    <submittedName>
        <fullName evidence="1">Uncharacterized protein</fullName>
    </submittedName>
</protein>
<sequence length="189" mass="20455">MDDAVKVVITEGDIKNVATSISGTYADYFQIEQDGDSYKVTLNTELPSEALKENVLILTLEAALNDAISYATLVINLPSTTDDSSISFSEPLYSASYKVVDEKGEFSVEGTIKVDTEEDDANVNPSISNSDGYESYFTVSYSNNEIRVVLKEDIPIDVLAKNSFIPLVLTVGINGTTAQSSSVLNVEIN</sequence>
<organism evidence="1">
    <name type="scientific">Anoplophora glabripennis</name>
    <name type="common">Asian longhorn beetle</name>
    <name type="synonym">Anoplophora nobilis</name>
    <dbReference type="NCBI Taxonomy" id="217634"/>
    <lineage>
        <taxon>Eukaryota</taxon>
        <taxon>Metazoa</taxon>
        <taxon>Ecdysozoa</taxon>
        <taxon>Arthropoda</taxon>
        <taxon>Hexapoda</taxon>
        <taxon>Insecta</taxon>
        <taxon>Pterygota</taxon>
        <taxon>Neoptera</taxon>
        <taxon>Endopterygota</taxon>
        <taxon>Coleoptera</taxon>
        <taxon>Polyphaga</taxon>
        <taxon>Cucujiformia</taxon>
        <taxon>Chrysomeloidea</taxon>
        <taxon>Cerambycidae</taxon>
        <taxon>Lamiinae</taxon>
        <taxon>Lamiini</taxon>
        <taxon>Anoplophora</taxon>
    </lineage>
</organism>
<proteinExistence type="predicted"/>
<name>V5I876_ANOGL</name>